<gene>
    <name evidence="2" type="ORF">SAMN06265337_0918</name>
</gene>
<protein>
    <submittedName>
        <fullName evidence="2">Methyltransferase, FkbM family</fullName>
    </submittedName>
</protein>
<accession>A0A212TCS5</accession>
<keyword evidence="2" id="KW-0489">Methyltransferase</keyword>
<organism evidence="2 3">
    <name type="scientific">Hymenobacter gelipurpurascens</name>
    <dbReference type="NCBI Taxonomy" id="89968"/>
    <lineage>
        <taxon>Bacteria</taxon>
        <taxon>Pseudomonadati</taxon>
        <taxon>Bacteroidota</taxon>
        <taxon>Cytophagia</taxon>
        <taxon>Cytophagales</taxon>
        <taxon>Hymenobacteraceae</taxon>
        <taxon>Hymenobacter</taxon>
    </lineage>
</organism>
<dbReference type="CDD" id="cd02440">
    <property type="entry name" value="AdoMet_MTases"/>
    <property type="match status" value="1"/>
</dbReference>
<feature type="domain" description="Methyltransferase FkbM" evidence="1">
    <location>
        <begin position="64"/>
        <end position="212"/>
    </location>
</feature>
<sequence>MRKNLNLRSLRMYHKGRFFIYDVNGFNMASESFSWYLHKYLLEQDVTNISGKFYRPCAGDVVLDIGAGLGEETCIYADLVSPKGAVYAVEANPMVYEVLQEVIKLNNFTNVHLFNIAISEQQELVRIDDAPDTYLASSLNNVKKGTIYEVQGLPLHEFCSFYNIHQIDLLKVNIEGAERYLATAFERPELDIRHVAISCHNFRFTKEGNEFFRTKALVSDYLKRNGYAIISQCTGTDYIDDWVYGTKMR</sequence>
<dbReference type="EMBL" id="FYEW01000001">
    <property type="protein sequence ID" value="SNC63636.1"/>
    <property type="molecule type" value="Genomic_DNA"/>
</dbReference>
<dbReference type="Proteomes" id="UP000198131">
    <property type="component" value="Unassembled WGS sequence"/>
</dbReference>
<keyword evidence="3" id="KW-1185">Reference proteome</keyword>
<dbReference type="InterPro" id="IPR029063">
    <property type="entry name" value="SAM-dependent_MTases_sf"/>
</dbReference>
<evidence type="ECO:0000259" key="1">
    <source>
        <dbReference type="Pfam" id="PF05050"/>
    </source>
</evidence>
<dbReference type="PANTHER" id="PTHR36973">
    <property type="entry name" value="SLL1456 PROTEIN-RELATED"/>
    <property type="match status" value="1"/>
</dbReference>
<dbReference type="InterPro" id="IPR006342">
    <property type="entry name" value="FkbM_mtfrase"/>
</dbReference>
<proteinExistence type="predicted"/>
<dbReference type="InterPro" id="IPR053188">
    <property type="entry name" value="FkbM_Methyltransferase"/>
</dbReference>
<evidence type="ECO:0000313" key="2">
    <source>
        <dbReference type="EMBL" id="SNC63636.1"/>
    </source>
</evidence>
<dbReference type="Gene3D" id="3.40.50.150">
    <property type="entry name" value="Vaccinia Virus protein VP39"/>
    <property type="match status" value="1"/>
</dbReference>
<dbReference type="SUPFAM" id="SSF53335">
    <property type="entry name" value="S-adenosyl-L-methionine-dependent methyltransferases"/>
    <property type="match status" value="1"/>
</dbReference>
<dbReference type="AlphaFoldDB" id="A0A212TCS5"/>
<dbReference type="Pfam" id="PF05050">
    <property type="entry name" value="Methyltransf_21"/>
    <property type="match status" value="1"/>
</dbReference>
<evidence type="ECO:0000313" key="3">
    <source>
        <dbReference type="Proteomes" id="UP000198131"/>
    </source>
</evidence>
<dbReference type="NCBIfam" id="TIGR01444">
    <property type="entry name" value="fkbM_fam"/>
    <property type="match status" value="1"/>
</dbReference>
<dbReference type="PANTHER" id="PTHR36973:SF4">
    <property type="entry name" value="NODULATION PROTEIN"/>
    <property type="match status" value="1"/>
</dbReference>
<name>A0A212TCS5_9BACT</name>
<reference evidence="3" key="1">
    <citation type="submission" date="2017-06" db="EMBL/GenBank/DDBJ databases">
        <authorList>
            <person name="Varghese N."/>
            <person name="Submissions S."/>
        </authorList>
    </citation>
    <scope>NUCLEOTIDE SEQUENCE [LARGE SCALE GENOMIC DNA]</scope>
    <source>
        <strain evidence="3">DSM 11116</strain>
    </source>
</reference>
<dbReference type="GO" id="GO:0008171">
    <property type="term" value="F:O-methyltransferase activity"/>
    <property type="evidence" value="ECO:0007669"/>
    <property type="project" value="TreeGrafter"/>
</dbReference>
<keyword evidence="2" id="KW-0808">Transferase</keyword>
<dbReference type="GO" id="GO:0032259">
    <property type="term" value="P:methylation"/>
    <property type="evidence" value="ECO:0007669"/>
    <property type="project" value="UniProtKB-KW"/>
</dbReference>